<name>A0A0L9VPR7_PHAAN</name>
<evidence type="ECO:0000313" key="3">
    <source>
        <dbReference type="EMBL" id="KOM57056.1"/>
    </source>
</evidence>
<dbReference type="Gramene" id="KOM57056">
    <property type="protein sequence ID" value="KOM57056"/>
    <property type="gene ID" value="LR48_Vigan11g008800"/>
</dbReference>
<dbReference type="EMBL" id="JABFOF010000009">
    <property type="protein sequence ID" value="KAG2380039.1"/>
    <property type="molecule type" value="Genomic_DNA"/>
</dbReference>
<dbReference type="Proteomes" id="UP000743370">
    <property type="component" value="Unassembled WGS sequence"/>
</dbReference>
<reference evidence="3" key="2">
    <citation type="submission" date="2015-02" db="EMBL/GenBank/DDBJ databases">
        <authorList>
            <person name="Chooi Y.-H."/>
        </authorList>
    </citation>
    <scope>NUCLEOTIDE SEQUENCE</scope>
    <source>
        <tissue evidence="3">Seedling</tissue>
    </source>
</reference>
<gene>
    <name evidence="2" type="ORF">HKW66_Vig0168180</name>
    <name evidence="3" type="ORF">LR48_Vigan11g008800</name>
</gene>
<dbReference type="AlphaFoldDB" id="A0A0L9VPR7"/>
<dbReference type="Proteomes" id="UP000053144">
    <property type="component" value="Chromosome 11"/>
</dbReference>
<accession>A0A0L9VPR7</accession>
<reference evidence="4" key="1">
    <citation type="journal article" date="2015" name="Proc. Natl. Acad. Sci. U.S.A.">
        <title>Genome sequencing of adzuki bean (Vigna angularis) provides insight into high starch and low fat accumulation and domestication.</title>
        <authorList>
            <person name="Yang K."/>
            <person name="Tian Z."/>
            <person name="Chen C."/>
            <person name="Luo L."/>
            <person name="Zhao B."/>
            <person name="Wang Z."/>
            <person name="Yu L."/>
            <person name="Li Y."/>
            <person name="Sun Y."/>
            <person name="Li W."/>
            <person name="Chen Y."/>
            <person name="Li Y."/>
            <person name="Zhang Y."/>
            <person name="Ai D."/>
            <person name="Zhao J."/>
            <person name="Shang C."/>
            <person name="Ma Y."/>
            <person name="Wu B."/>
            <person name="Wang M."/>
            <person name="Gao L."/>
            <person name="Sun D."/>
            <person name="Zhang P."/>
            <person name="Guo F."/>
            <person name="Wang W."/>
            <person name="Li Y."/>
            <person name="Wang J."/>
            <person name="Varshney R.K."/>
            <person name="Wang J."/>
            <person name="Ling H.Q."/>
            <person name="Wan P."/>
        </authorList>
    </citation>
    <scope>NUCLEOTIDE SEQUENCE</scope>
    <source>
        <strain evidence="4">cv. Jingnong 6</strain>
    </source>
</reference>
<feature type="region of interest" description="Disordered" evidence="1">
    <location>
        <begin position="61"/>
        <end position="86"/>
    </location>
</feature>
<evidence type="ECO:0000313" key="4">
    <source>
        <dbReference type="Proteomes" id="UP000053144"/>
    </source>
</evidence>
<feature type="compositionally biased region" description="Acidic residues" evidence="1">
    <location>
        <begin position="1"/>
        <end position="25"/>
    </location>
</feature>
<feature type="region of interest" description="Disordered" evidence="1">
    <location>
        <begin position="1"/>
        <end position="30"/>
    </location>
</feature>
<sequence>MDVEADVVDEDDGASEADMQDEDDVDNHHKDEMEAECEVKVKFGVEADNKGDDKVEVESWIESQGHDLGDNDDATRDKSNMKVLRM</sequence>
<organism evidence="3 4">
    <name type="scientific">Phaseolus angularis</name>
    <name type="common">Azuki bean</name>
    <name type="synonym">Vigna angularis</name>
    <dbReference type="NCBI Taxonomy" id="3914"/>
    <lineage>
        <taxon>Eukaryota</taxon>
        <taxon>Viridiplantae</taxon>
        <taxon>Streptophyta</taxon>
        <taxon>Embryophyta</taxon>
        <taxon>Tracheophyta</taxon>
        <taxon>Spermatophyta</taxon>
        <taxon>Magnoliopsida</taxon>
        <taxon>eudicotyledons</taxon>
        <taxon>Gunneridae</taxon>
        <taxon>Pentapetalae</taxon>
        <taxon>rosids</taxon>
        <taxon>fabids</taxon>
        <taxon>Fabales</taxon>
        <taxon>Fabaceae</taxon>
        <taxon>Papilionoideae</taxon>
        <taxon>50 kb inversion clade</taxon>
        <taxon>NPAAA clade</taxon>
        <taxon>indigoferoid/millettioid clade</taxon>
        <taxon>Phaseoleae</taxon>
        <taxon>Vigna</taxon>
    </lineage>
</organism>
<evidence type="ECO:0000313" key="5">
    <source>
        <dbReference type="Proteomes" id="UP000743370"/>
    </source>
</evidence>
<proteinExistence type="predicted"/>
<dbReference type="EMBL" id="CM003381">
    <property type="protein sequence ID" value="KOM57056.1"/>
    <property type="molecule type" value="Genomic_DNA"/>
</dbReference>
<feature type="compositionally biased region" description="Basic and acidic residues" evidence="1">
    <location>
        <begin position="64"/>
        <end position="80"/>
    </location>
</feature>
<evidence type="ECO:0000256" key="1">
    <source>
        <dbReference type="SAM" id="MobiDB-lite"/>
    </source>
</evidence>
<reference evidence="2 5" key="3">
    <citation type="submission" date="2020-05" db="EMBL/GenBank/DDBJ databases">
        <title>Vigna angularis (adzuki bean) Var. LongXiaoDou No. 4 denovo assembly.</title>
        <authorList>
            <person name="Xiang H."/>
        </authorList>
    </citation>
    <scope>NUCLEOTIDE SEQUENCE [LARGE SCALE GENOMIC DNA]</scope>
    <source>
        <tissue evidence="2">Leaf</tissue>
    </source>
</reference>
<protein>
    <submittedName>
        <fullName evidence="3">Uncharacterized protein</fullName>
    </submittedName>
</protein>
<evidence type="ECO:0000313" key="2">
    <source>
        <dbReference type="EMBL" id="KAG2380039.1"/>
    </source>
</evidence>